<dbReference type="Proteomes" id="UP000580568">
    <property type="component" value="Unassembled WGS sequence"/>
</dbReference>
<keyword evidence="2" id="KW-1185">Reference proteome</keyword>
<protein>
    <submittedName>
        <fullName evidence="1">Uncharacterized protein</fullName>
    </submittedName>
</protein>
<gene>
    <name evidence="1" type="ORF">bsdtw1_01680</name>
</gene>
<organism evidence="1 2">
    <name type="scientific">Clostridium fungisolvens</name>
    <dbReference type="NCBI Taxonomy" id="1604897"/>
    <lineage>
        <taxon>Bacteria</taxon>
        <taxon>Bacillati</taxon>
        <taxon>Bacillota</taxon>
        <taxon>Clostridia</taxon>
        <taxon>Eubacteriales</taxon>
        <taxon>Clostridiaceae</taxon>
        <taxon>Clostridium</taxon>
    </lineage>
</organism>
<comment type="caution">
    <text evidence="1">The sequence shown here is derived from an EMBL/GenBank/DDBJ whole genome shotgun (WGS) entry which is preliminary data.</text>
</comment>
<proteinExistence type="predicted"/>
<dbReference type="RefSeq" id="WP_183277088.1">
    <property type="nucleotide sequence ID" value="NZ_BLZR01000001.1"/>
</dbReference>
<accession>A0A6V8SL40</accession>
<evidence type="ECO:0000313" key="1">
    <source>
        <dbReference type="EMBL" id="GFP75593.1"/>
    </source>
</evidence>
<name>A0A6V8SL40_9CLOT</name>
<sequence length="232" mass="26797">MKEGDIIKKASICIFILLVLTTLEPSRVVFSKNLISPLTCEDKLRTMEPIVPKTIYEYQLLGDRDMNKFKGNLEPISSVLKDGIDIAFVSVYKDLDFQRPAYAPQWHSSYWRWSYMPVNLANQQHKLFTYSGGLSVWFDLPNELVLPGKLSNASPINKKVFTTIYPYVVRLIVFDFNIISIKYYKNQICVIGEPLRKGLTVADIDIKNIPDSQKLIQLITPDRYELDYSILY</sequence>
<evidence type="ECO:0000313" key="2">
    <source>
        <dbReference type="Proteomes" id="UP000580568"/>
    </source>
</evidence>
<dbReference type="AlphaFoldDB" id="A0A6V8SL40"/>
<reference evidence="1 2" key="1">
    <citation type="submission" date="2020-07" db="EMBL/GenBank/DDBJ databases">
        <title>A new beta-1,3-glucan-decomposing anaerobic bacterium isolated from anoxic soil subjected to biological soil disinfestation.</title>
        <authorList>
            <person name="Ueki A."/>
            <person name="Tonouchi A."/>
        </authorList>
    </citation>
    <scope>NUCLEOTIDE SEQUENCE [LARGE SCALE GENOMIC DNA]</scope>
    <source>
        <strain evidence="1 2">TW1</strain>
    </source>
</reference>
<dbReference type="EMBL" id="BLZR01000001">
    <property type="protein sequence ID" value="GFP75593.1"/>
    <property type="molecule type" value="Genomic_DNA"/>
</dbReference>